<dbReference type="InterPro" id="IPR036019">
    <property type="entry name" value="MscL_channel"/>
</dbReference>
<evidence type="ECO:0000313" key="12">
    <source>
        <dbReference type="Proteomes" id="UP000746535"/>
    </source>
</evidence>
<dbReference type="Gene3D" id="1.10.1200.120">
    <property type="entry name" value="Large-conductance mechanosensitive channel, MscL, domain 1"/>
    <property type="match status" value="1"/>
</dbReference>
<comment type="subcellular location">
    <subcellularLocation>
        <location evidence="10">Cell inner membrane</location>
        <topology evidence="10">Multi-pass membrane protein</topology>
    </subcellularLocation>
    <subcellularLocation>
        <location evidence="1">Cell membrane</location>
        <topology evidence="1">Multi-pass membrane protein</topology>
    </subcellularLocation>
</comment>
<dbReference type="PANTHER" id="PTHR30266:SF2">
    <property type="entry name" value="LARGE-CONDUCTANCE MECHANOSENSITIVE CHANNEL"/>
    <property type="match status" value="1"/>
</dbReference>
<dbReference type="SUPFAM" id="SSF81330">
    <property type="entry name" value="Gated mechanosensitive channel"/>
    <property type="match status" value="1"/>
</dbReference>
<evidence type="ECO:0000256" key="1">
    <source>
        <dbReference type="ARBA" id="ARBA00004651"/>
    </source>
</evidence>
<keyword evidence="5 10" id="KW-0812">Transmembrane</keyword>
<keyword evidence="8 10" id="KW-0472">Membrane</keyword>
<comment type="similarity">
    <text evidence="2 10">Belongs to the MscL family.</text>
</comment>
<name>A0ABX0YDR3_9PSED</name>
<keyword evidence="6 10" id="KW-1133">Transmembrane helix</keyword>
<evidence type="ECO:0000313" key="11">
    <source>
        <dbReference type="EMBL" id="NJP01546.1"/>
    </source>
</evidence>
<dbReference type="PANTHER" id="PTHR30266">
    <property type="entry name" value="MECHANOSENSITIVE CHANNEL MSCL"/>
    <property type="match status" value="1"/>
</dbReference>
<dbReference type="InterPro" id="IPR019823">
    <property type="entry name" value="Mechanosensitive_channel_CS"/>
</dbReference>
<keyword evidence="9 10" id="KW-0407">Ion channel</keyword>
<dbReference type="RefSeq" id="WP_168084106.1">
    <property type="nucleotide sequence ID" value="NZ_JAAVJI010000005.1"/>
</dbReference>
<evidence type="ECO:0000256" key="9">
    <source>
        <dbReference type="ARBA" id="ARBA00023303"/>
    </source>
</evidence>
<proteinExistence type="inferred from homology"/>
<keyword evidence="12" id="KW-1185">Reference proteome</keyword>
<dbReference type="Proteomes" id="UP000746535">
    <property type="component" value="Unassembled WGS sequence"/>
</dbReference>
<dbReference type="HAMAP" id="MF_00115">
    <property type="entry name" value="MscL"/>
    <property type="match status" value="1"/>
</dbReference>
<keyword evidence="3 10" id="KW-0813">Transport</keyword>
<dbReference type="Pfam" id="PF01741">
    <property type="entry name" value="MscL"/>
    <property type="match status" value="1"/>
</dbReference>
<protein>
    <recommendedName>
        <fullName evidence="10">Large-conductance mechanosensitive channel</fullName>
    </recommendedName>
</protein>
<gene>
    <name evidence="10 11" type="primary">mscL</name>
    <name evidence="11" type="ORF">HBH25_11845</name>
</gene>
<comment type="subunit">
    <text evidence="10">Homopentamer.</text>
</comment>
<evidence type="ECO:0000256" key="8">
    <source>
        <dbReference type="ARBA" id="ARBA00023136"/>
    </source>
</evidence>
<keyword evidence="10" id="KW-0997">Cell inner membrane</keyword>
<feature type="transmembrane region" description="Helical" evidence="10">
    <location>
        <begin position="78"/>
        <end position="96"/>
    </location>
</feature>
<sequence length="148" mass="15577">MSLLKEFKAFAVKGNVVDLAVGIIIGAAFGKIVSSFVGDIIMPPLGLLIGGINFTDLAITLRPADGATPAVVLAYGKFIQTVVDFVIVAFAIFMGVKAINRLKREEAKAPSLPPVPSKEEVLLGEIRDLLKEQNAKAAPVTPLNPPIG</sequence>
<dbReference type="NCBIfam" id="NF001843">
    <property type="entry name" value="PRK00567.1-4"/>
    <property type="match status" value="1"/>
</dbReference>
<evidence type="ECO:0000256" key="5">
    <source>
        <dbReference type="ARBA" id="ARBA00022692"/>
    </source>
</evidence>
<dbReference type="InterPro" id="IPR001185">
    <property type="entry name" value="MS_channel"/>
</dbReference>
<dbReference type="EMBL" id="JAAVJI010000005">
    <property type="protein sequence ID" value="NJP01546.1"/>
    <property type="molecule type" value="Genomic_DNA"/>
</dbReference>
<evidence type="ECO:0000256" key="7">
    <source>
        <dbReference type="ARBA" id="ARBA00023065"/>
    </source>
</evidence>
<dbReference type="PRINTS" id="PR01264">
    <property type="entry name" value="MECHCHANNEL"/>
</dbReference>
<dbReference type="InterPro" id="IPR037673">
    <property type="entry name" value="MSC/AndL"/>
</dbReference>
<comment type="function">
    <text evidence="10">Channel that opens in response to stretch forces in the membrane lipid bilayer. May participate in the regulation of osmotic pressure changes within the cell.</text>
</comment>
<feature type="transmembrane region" description="Helical" evidence="10">
    <location>
        <begin position="16"/>
        <end position="37"/>
    </location>
</feature>
<keyword evidence="4 10" id="KW-1003">Cell membrane</keyword>
<organism evidence="11 12">
    <name type="scientific">Pseudomonas quercus</name>
    <dbReference type="NCBI Taxonomy" id="2722792"/>
    <lineage>
        <taxon>Bacteria</taxon>
        <taxon>Pseudomonadati</taxon>
        <taxon>Pseudomonadota</taxon>
        <taxon>Gammaproteobacteria</taxon>
        <taxon>Pseudomonadales</taxon>
        <taxon>Pseudomonadaceae</taxon>
        <taxon>Pseudomonas</taxon>
    </lineage>
</organism>
<evidence type="ECO:0000256" key="2">
    <source>
        <dbReference type="ARBA" id="ARBA00007254"/>
    </source>
</evidence>
<comment type="caution">
    <text evidence="11">The sequence shown here is derived from an EMBL/GenBank/DDBJ whole genome shotgun (WGS) entry which is preliminary data.</text>
</comment>
<dbReference type="PROSITE" id="PS01327">
    <property type="entry name" value="MSCL"/>
    <property type="match status" value="1"/>
</dbReference>
<keyword evidence="7 10" id="KW-0406">Ion transport</keyword>
<dbReference type="NCBIfam" id="TIGR00220">
    <property type="entry name" value="mscL"/>
    <property type="match status" value="1"/>
</dbReference>
<evidence type="ECO:0000256" key="3">
    <source>
        <dbReference type="ARBA" id="ARBA00022448"/>
    </source>
</evidence>
<evidence type="ECO:0000256" key="6">
    <source>
        <dbReference type="ARBA" id="ARBA00022989"/>
    </source>
</evidence>
<accession>A0ABX0YDR3</accession>
<evidence type="ECO:0000256" key="4">
    <source>
        <dbReference type="ARBA" id="ARBA00022475"/>
    </source>
</evidence>
<evidence type="ECO:0000256" key="10">
    <source>
        <dbReference type="HAMAP-Rule" id="MF_00115"/>
    </source>
</evidence>
<reference evidence="11 12" key="1">
    <citation type="submission" date="2020-03" db="EMBL/GenBank/DDBJ databases">
        <authorList>
            <person name="Wang L."/>
            <person name="He N."/>
            <person name="Li Y."/>
            <person name="Fang Y."/>
            <person name="Zhang F."/>
        </authorList>
    </citation>
    <scope>NUCLEOTIDE SEQUENCE [LARGE SCALE GENOMIC DNA]</scope>
    <source>
        <strain evidence="12">hsmgli-8</strain>
    </source>
</reference>